<sequence length="170" mass="18361">MTEKQIGTARGMAIGALVSVVVIGLQYRFRVLVPAEASFLSDIRFVMRADIVLVLWLLAGIARIATVRFFSPQDIDGSGLTTPSAAVSVDRAVLQNTLEQLVLAQGAYFAMVAASHRTVVLIPALVLLFSVGRLLFWRGYERGAAHRACGFALTFYPTIFACLVAVVAMV</sequence>
<protein>
    <submittedName>
        <fullName evidence="6">MAPEG family protein</fullName>
    </submittedName>
</protein>
<evidence type="ECO:0000313" key="8">
    <source>
        <dbReference type="Proteomes" id="UP000540490"/>
    </source>
</evidence>
<dbReference type="SUPFAM" id="SSF161084">
    <property type="entry name" value="MAPEG domain-like"/>
    <property type="match status" value="1"/>
</dbReference>
<dbReference type="RefSeq" id="WP_182972237.1">
    <property type="nucleotide sequence ID" value="NZ_JABEQN010000001.1"/>
</dbReference>
<accession>A0A7W4NTF6</accession>
<feature type="transmembrane region" description="Helical" evidence="5">
    <location>
        <begin position="12"/>
        <end position="33"/>
    </location>
</feature>
<dbReference type="PANTHER" id="PTHR31004:SF1">
    <property type="entry name" value="TRANSMEMBRANE PROTEIN 79"/>
    <property type="match status" value="1"/>
</dbReference>
<keyword evidence="3 5" id="KW-1133">Transmembrane helix</keyword>
<dbReference type="AlphaFoldDB" id="A0A7W4NTF6"/>
<gene>
    <name evidence="7" type="ORF">HLH25_00730</name>
    <name evidence="6" type="ORF">HLH26_00980</name>
</gene>
<evidence type="ECO:0000313" key="6">
    <source>
        <dbReference type="EMBL" id="MBB2163123.1"/>
    </source>
</evidence>
<feature type="transmembrane region" description="Helical" evidence="5">
    <location>
        <begin position="148"/>
        <end position="169"/>
    </location>
</feature>
<reference evidence="8 9" key="1">
    <citation type="submission" date="2020-04" db="EMBL/GenBank/DDBJ databases">
        <title>Description of novel Gluconacetobacter.</title>
        <authorList>
            <person name="Sombolestani A."/>
        </authorList>
    </citation>
    <scope>NUCLEOTIDE SEQUENCE [LARGE SCALE GENOMIC DNA]</scope>
    <source>
        <strain evidence="7 8">LMG 1728</strain>
        <strain evidence="6 9">LMG 1731</strain>
    </source>
</reference>
<keyword evidence="2 5" id="KW-0812">Transmembrane</keyword>
<dbReference type="Proteomes" id="UP000561077">
    <property type="component" value="Unassembled WGS sequence"/>
</dbReference>
<evidence type="ECO:0000256" key="2">
    <source>
        <dbReference type="ARBA" id="ARBA00022692"/>
    </source>
</evidence>
<dbReference type="EMBL" id="JABEQN010000001">
    <property type="protein sequence ID" value="MBB2192182.1"/>
    <property type="molecule type" value="Genomic_DNA"/>
</dbReference>
<evidence type="ECO:0000313" key="9">
    <source>
        <dbReference type="Proteomes" id="UP000561077"/>
    </source>
</evidence>
<dbReference type="Pfam" id="PF01124">
    <property type="entry name" value="MAPEG"/>
    <property type="match status" value="1"/>
</dbReference>
<dbReference type="PANTHER" id="PTHR31004">
    <property type="entry name" value="TRANSMEMBRANE PROTEIN 79"/>
    <property type="match status" value="1"/>
</dbReference>
<organism evidence="6 9">
    <name type="scientific">Gluconacetobacter dulcium</name>
    <dbReference type="NCBI Taxonomy" id="2729096"/>
    <lineage>
        <taxon>Bacteria</taxon>
        <taxon>Pseudomonadati</taxon>
        <taxon>Pseudomonadota</taxon>
        <taxon>Alphaproteobacteria</taxon>
        <taxon>Acetobacterales</taxon>
        <taxon>Acetobacteraceae</taxon>
        <taxon>Gluconacetobacter</taxon>
    </lineage>
</organism>
<dbReference type="EMBL" id="JABEQO010000001">
    <property type="protein sequence ID" value="MBB2163123.1"/>
    <property type="molecule type" value="Genomic_DNA"/>
</dbReference>
<proteinExistence type="predicted"/>
<keyword evidence="8" id="KW-1185">Reference proteome</keyword>
<dbReference type="GO" id="GO:0005765">
    <property type="term" value="C:lysosomal membrane"/>
    <property type="evidence" value="ECO:0007669"/>
    <property type="project" value="TreeGrafter"/>
</dbReference>
<dbReference type="InterPro" id="IPR001129">
    <property type="entry name" value="Membr-assoc_MAPEG"/>
</dbReference>
<evidence type="ECO:0000256" key="5">
    <source>
        <dbReference type="SAM" id="Phobius"/>
    </source>
</evidence>
<evidence type="ECO:0000256" key="4">
    <source>
        <dbReference type="ARBA" id="ARBA00023136"/>
    </source>
</evidence>
<comment type="subcellular location">
    <subcellularLocation>
        <location evidence="1">Membrane</location>
    </subcellularLocation>
</comment>
<feature type="transmembrane region" description="Helical" evidence="5">
    <location>
        <begin position="118"/>
        <end position="136"/>
    </location>
</feature>
<name>A0A7W4NTF6_9PROT</name>
<feature type="transmembrane region" description="Helical" evidence="5">
    <location>
        <begin position="45"/>
        <end position="65"/>
    </location>
</feature>
<evidence type="ECO:0000256" key="1">
    <source>
        <dbReference type="ARBA" id="ARBA00004370"/>
    </source>
</evidence>
<dbReference type="Proteomes" id="UP000540490">
    <property type="component" value="Unassembled WGS sequence"/>
</dbReference>
<evidence type="ECO:0000256" key="3">
    <source>
        <dbReference type="ARBA" id="ARBA00022989"/>
    </source>
</evidence>
<keyword evidence="4 5" id="KW-0472">Membrane</keyword>
<dbReference type="InterPro" id="IPR023352">
    <property type="entry name" value="MAPEG-like_dom_sf"/>
</dbReference>
<evidence type="ECO:0000313" key="7">
    <source>
        <dbReference type="EMBL" id="MBB2192182.1"/>
    </source>
</evidence>
<dbReference type="Gene3D" id="1.20.120.550">
    <property type="entry name" value="Membrane associated eicosanoid/glutathione metabolism-like domain"/>
    <property type="match status" value="1"/>
</dbReference>
<comment type="caution">
    <text evidence="6">The sequence shown here is derived from an EMBL/GenBank/DDBJ whole genome shotgun (WGS) entry which is preliminary data.</text>
</comment>
<dbReference type="GO" id="GO:0045055">
    <property type="term" value="P:regulated exocytosis"/>
    <property type="evidence" value="ECO:0007669"/>
    <property type="project" value="TreeGrafter"/>
</dbReference>